<dbReference type="SUPFAM" id="SSF56935">
    <property type="entry name" value="Porins"/>
    <property type="match status" value="1"/>
</dbReference>
<dbReference type="HOGENOM" id="CLU_102139_0_0_5"/>
<accession>Q5LQ85</accession>
<proteinExistence type="predicted"/>
<dbReference type="PaxDb" id="246200-SPO2610"/>
<feature type="domain" description="Porin" evidence="1">
    <location>
        <begin position="102"/>
        <end position="221"/>
    </location>
</feature>
<reference evidence="2 3" key="1">
    <citation type="journal article" date="2004" name="Nature">
        <title>Genome sequence of Silicibacter pomeroyi reveals adaptations to the marine environment.</title>
        <authorList>
            <person name="Moran M.A."/>
            <person name="Buchan A."/>
            <person name="Gonzalez J.M."/>
            <person name="Heidelberg J.F."/>
            <person name="Whitman W.B."/>
            <person name="Kiene R.P."/>
            <person name="Henriksen J.R."/>
            <person name="King G.M."/>
            <person name="Belas R."/>
            <person name="Fuqua C."/>
            <person name="Brinkac L."/>
            <person name="Lewis M."/>
            <person name="Johri S."/>
            <person name="Weaver B."/>
            <person name="Pai G."/>
            <person name="Eisen J.A."/>
            <person name="Rahe E."/>
            <person name="Sheldon W.M."/>
            <person name="Ye W."/>
            <person name="Miller T.R."/>
            <person name="Carlton J."/>
            <person name="Rasko D.A."/>
            <person name="Paulsen I.T."/>
            <person name="Ren Q."/>
            <person name="Daugherty S.C."/>
            <person name="Deboy R.T."/>
            <person name="Dodson R.J."/>
            <person name="Durkin A.S."/>
            <person name="Madupu R."/>
            <person name="Nelson W.C."/>
            <person name="Sullivan S.A."/>
            <person name="Rosovitz M.J."/>
            <person name="Haft D.H."/>
            <person name="Selengut J."/>
            <person name="Ward N."/>
        </authorList>
    </citation>
    <scope>NUCLEOTIDE SEQUENCE [LARGE SCALE GENOMIC DNA]</scope>
    <source>
        <strain evidence="3">ATCC 700808 / DSM 15171 / DSS-3</strain>
    </source>
</reference>
<dbReference type="GO" id="GO:0016020">
    <property type="term" value="C:membrane"/>
    <property type="evidence" value="ECO:0007669"/>
    <property type="project" value="InterPro"/>
</dbReference>
<dbReference type="eggNOG" id="ENOG5032XEX">
    <property type="taxonomic scope" value="Bacteria"/>
</dbReference>
<dbReference type="KEGG" id="sil:SPO2610"/>
<dbReference type="Proteomes" id="UP000001023">
    <property type="component" value="Chromosome"/>
</dbReference>
<dbReference type="InterPro" id="IPR033900">
    <property type="entry name" value="Gram_neg_porin_domain"/>
</dbReference>
<dbReference type="InterPro" id="IPR023614">
    <property type="entry name" value="Porin_dom_sf"/>
</dbReference>
<evidence type="ECO:0000259" key="1">
    <source>
        <dbReference type="Pfam" id="PF13609"/>
    </source>
</evidence>
<dbReference type="GO" id="GO:0015288">
    <property type="term" value="F:porin activity"/>
    <property type="evidence" value="ECO:0007669"/>
    <property type="project" value="InterPro"/>
</dbReference>
<gene>
    <name evidence="2" type="ordered locus">SPO2610</name>
</gene>
<organism evidence="2 3">
    <name type="scientific">Ruegeria pomeroyi (strain ATCC 700808 / DSM 15171 / DSS-3)</name>
    <name type="common">Silicibacter pomeroyi</name>
    <dbReference type="NCBI Taxonomy" id="246200"/>
    <lineage>
        <taxon>Bacteria</taxon>
        <taxon>Pseudomonadati</taxon>
        <taxon>Pseudomonadota</taxon>
        <taxon>Alphaproteobacteria</taxon>
        <taxon>Rhodobacterales</taxon>
        <taxon>Roseobacteraceae</taxon>
        <taxon>Ruegeria</taxon>
    </lineage>
</organism>
<evidence type="ECO:0000313" key="2">
    <source>
        <dbReference type="EMBL" id="AAV95856.1"/>
    </source>
</evidence>
<reference evidence="2 3" key="2">
    <citation type="journal article" date="2014" name="Stand. Genomic Sci.">
        <title>An updated genome annotation for the model marine bacterium Ruegeria pomeroyi DSS-3.</title>
        <authorList>
            <person name="Rivers A.R."/>
            <person name="Smith C.B."/>
            <person name="Moran M.A."/>
        </authorList>
    </citation>
    <scope>GENOME REANNOTATION</scope>
    <source>
        <strain evidence="3">ATCC 700808 / DSM 15171 / DSS-3</strain>
    </source>
</reference>
<protein>
    <recommendedName>
        <fullName evidence="1">Porin domain-containing protein</fullName>
    </recommendedName>
</protein>
<evidence type="ECO:0000313" key="3">
    <source>
        <dbReference type="Proteomes" id="UP000001023"/>
    </source>
</evidence>
<sequence>MMYMIPPESAQSARAPLRIRHRSSSMKLRVAAAVLAVGLAPANLSAQSLVGANVDINHYQFTSKSKGARQALQGSFELGLGSSVSTQLDVGYYKFDQIGGSGRSATLHGIYQFGYGGAVGGFWGTEDGGGIDRNFYGLEAVYDFSAIRLEGYFSRGRVQGANATLLGGKISSDVGSGPLSLNASVDFMDNKSGANMTRMAIGADYGLGSGVNLYGEIGTGNARVANFSNNDAFVGVGLRFDLGERPGTTFGRRALLDRLPGL</sequence>
<dbReference type="STRING" id="246200.SPO2610"/>
<dbReference type="AlphaFoldDB" id="Q5LQ85"/>
<dbReference type="Pfam" id="PF13609">
    <property type="entry name" value="Porin_4"/>
    <property type="match status" value="1"/>
</dbReference>
<dbReference type="EMBL" id="CP000031">
    <property type="protein sequence ID" value="AAV95856.1"/>
    <property type="molecule type" value="Genomic_DNA"/>
</dbReference>
<keyword evidence="3" id="KW-1185">Reference proteome</keyword>
<dbReference type="Gene3D" id="2.40.160.10">
    <property type="entry name" value="Porin"/>
    <property type="match status" value="1"/>
</dbReference>
<name>Q5LQ85_RUEPO</name>